<feature type="transmembrane region" description="Helical" evidence="13">
    <location>
        <begin position="92"/>
        <end position="114"/>
    </location>
</feature>
<keyword evidence="4 13" id="KW-0138">CF(0)</keyword>
<dbReference type="GO" id="GO:0005886">
    <property type="term" value="C:plasma membrane"/>
    <property type="evidence" value="ECO:0007669"/>
    <property type="project" value="UniProtKB-SubCell"/>
</dbReference>
<evidence type="ECO:0000256" key="2">
    <source>
        <dbReference type="ARBA" id="ARBA00006704"/>
    </source>
</evidence>
<evidence type="ECO:0000256" key="4">
    <source>
        <dbReference type="ARBA" id="ARBA00022547"/>
    </source>
</evidence>
<dbReference type="InterPro" id="IPR020537">
    <property type="entry name" value="ATP_synth_F0_csu_DDCD_BS"/>
</dbReference>
<evidence type="ECO:0000256" key="8">
    <source>
        <dbReference type="ARBA" id="ARBA00023065"/>
    </source>
</evidence>
<dbReference type="GO" id="GO:0033177">
    <property type="term" value="C:proton-transporting two-sector ATPase complex, proton-transporting domain"/>
    <property type="evidence" value="ECO:0007669"/>
    <property type="project" value="InterPro"/>
</dbReference>
<evidence type="ECO:0000256" key="13">
    <source>
        <dbReference type="HAMAP-Rule" id="MF_01396"/>
    </source>
</evidence>
<dbReference type="InterPro" id="IPR005953">
    <property type="entry name" value="ATP_synth_csu_bac/chlpt"/>
</dbReference>
<evidence type="ECO:0000256" key="3">
    <source>
        <dbReference type="ARBA" id="ARBA00022448"/>
    </source>
</evidence>
<dbReference type="PROSITE" id="PS00605">
    <property type="entry name" value="ATPASE_C"/>
    <property type="match status" value="1"/>
</dbReference>
<feature type="transmembrane region" description="Helical" evidence="13">
    <location>
        <begin position="47"/>
        <end position="72"/>
    </location>
</feature>
<dbReference type="EMBL" id="JNGW01000012">
    <property type="protein sequence ID" value="KDR53731.1"/>
    <property type="molecule type" value="Genomic_DNA"/>
</dbReference>
<keyword evidence="5 13" id="KW-0812">Transmembrane</keyword>
<evidence type="ECO:0000313" key="16">
    <source>
        <dbReference type="Proteomes" id="UP000027442"/>
    </source>
</evidence>
<keyword evidence="8 13" id="KW-0406">Ion transport</keyword>
<dbReference type="InterPro" id="IPR002379">
    <property type="entry name" value="ATPase_proteolipid_c-like_dom"/>
</dbReference>
<evidence type="ECO:0000256" key="11">
    <source>
        <dbReference type="ARBA" id="ARBA00023310"/>
    </source>
</evidence>
<keyword evidence="10 13" id="KW-0472">Membrane</keyword>
<comment type="subcellular location">
    <subcellularLocation>
        <location evidence="13">Cell membrane</location>
        <topology evidence="13">Multi-pass membrane protein</topology>
    </subcellularLocation>
    <subcellularLocation>
        <location evidence="1">Membrane</location>
        <topology evidence="1">Multi-pass membrane protein</topology>
    </subcellularLocation>
</comment>
<dbReference type="PATRIC" id="fig|1122985.7.peg.106"/>
<proteinExistence type="inferred from homology"/>
<dbReference type="InterPro" id="IPR035921">
    <property type="entry name" value="F/V-ATP_Csub_sf"/>
</dbReference>
<dbReference type="HOGENOM" id="CLU_148047_5_1_10"/>
<organism evidence="15 16">
    <name type="scientific">Hoylesella loescheii DSM 19665 = JCM 12249 = ATCC 15930</name>
    <dbReference type="NCBI Taxonomy" id="1122985"/>
    <lineage>
        <taxon>Bacteria</taxon>
        <taxon>Pseudomonadati</taxon>
        <taxon>Bacteroidota</taxon>
        <taxon>Bacteroidia</taxon>
        <taxon>Bacteroidales</taxon>
        <taxon>Prevotellaceae</taxon>
        <taxon>Hoylesella</taxon>
    </lineage>
</organism>
<dbReference type="GO" id="GO:0045259">
    <property type="term" value="C:proton-transporting ATP synthase complex"/>
    <property type="evidence" value="ECO:0007669"/>
    <property type="project" value="UniProtKB-KW"/>
</dbReference>
<dbReference type="Gene3D" id="1.20.20.10">
    <property type="entry name" value="F1F0 ATP synthase subunit C"/>
    <property type="match status" value="1"/>
</dbReference>
<comment type="function">
    <text evidence="12 13">F(1)F(0) ATP synthase produces ATP from ADP in the presence of a proton or sodium gradient. F-type ATPases consist of two structural domains, F(1) containing the extramembraneous catalytic core and F(0) containing the membrane proton channel, linked together by a central stalk and a peripheral stalk. During catalysis, ATP synthesis in the catalytic domain of F(1) is coupled via a rotary mechanism of the central stalk subunits to proton translocation.</text>
</comment>
<keyword evidence="7 13" id="KW-1133">Transmembrane helix</keyword>
<keyword evidence="9 13" id="KW-0446">Lipid-binding</keyword>
<evidence type="ECO:0000256" key="1">
    <source>
        <dbReference type="ARBA" id="ARBA00004141"/>
    </source>
</evidence>
<keyword evidence="3 13" id="KW-0813">Transport</keyword>
<sequence>MQLRVINNLGAVAVTFLSNKIIQRVYKQLIKRIRTMIITTLLAAEGLAQLGCGIGAGIATIGAGLGIGRIGSSAMDAIARQPEATNKIQTNMIVTASFIEGCALFAIAACAFLIK</sequence>
<dbReference type="InterPro" id="IPR000454">
    <property type="entry name" value="ATP_synth_F0_csu"/>
</dbReference>
<dbReference type="InterPro" id="IPR038662">
    <property type="entry name" value="ATP_synth_F0_csu_sf"/>
</dbReference>
<dbReference type="GO" id="GO:0008289">
    <property type="term" value="F:lipid binding"/>
    <property type="evidence" value="ECO:0007669"/>
    <property type="project" value="UniProtKB-KW"/>
</dbReference>
<keyword evidence="11 13" id="KW-0066">ATP synthesis</keyword>
<evidence type="ECO:0000256" key="9">
    <source>
        <dbReference type="ARBA" id="ARBA00023121"/>
    </source>
</evidence>
<name>A0A069QV52_HOYLO</name>
<evidence type="ECO:0000256" key="5">
    <source>
        <dbReference type="ARBA" id="ARBA00022692"/>
    </source>
</evidence>
<protein>
    <recommendedName>
        <fullName evidence="13">ATP synthase subunit c</fullName>
    </recommendedName>
    <alternativeName>
        <fullName evidence="13">ATP synthase F(0) sector subunit c</fullName>
    </alternativeName>
    <alternativeName>
        <fullName evidence="13">F-type ATPase subunit c</fullName>
        <shortName evidence="13">F-ATPase subunit c</shortName>
    </alternativeName>
    <alternativeName>
        <fullName evidence="13">Lipid-binding protein</fullName>
    </alternativeName>
</protein>
<dbReference type="HAMAP" id="MF_01396">
    <property type="entry name" value="ATP_synth_c_bact"/>
    <property type="match status" value="1"/>
</dbReference>
<keyword evidence="13" id="KW-1003">Cell membrane</keyword>
<comment type="similarity">
    <text evidence="2 13">Belongs to the ATPase C chain family.</text>
</comment>
<evidence type="ECO:0000259" key="14">
    <source>
        <dbReference type="Pfam" id="PF00137"/>
    </source>
</evidence>
<reference evidence="15 16" key="1">
    <citation type="submission" date="2013-08" db="EMBL/GenBank/DDBJ databases">
        <authorList>
            <person name="Weinstock G."/>
            <person name="Sodergren E."/>
            <person name="Wylie T."/>
            <person name="Fulton L."/>
            <person name="Fulton R."/>
            <person name="Fronick C."/>
            <person name="O'Laughlin M."/>
            <person name="Godfrey J."/>
            <person name="Miner T."/>
            <person name="Herter B."/>
            <person name="Appelbaum E."/>
            <person name="Cordes M."/>
            <person name="Lek S."/>
            <person name="Wollam A."/>
            <person name="Pepin K.H."/>
            <person name="Palsikar V.B."/>
            <person name="Mitreva M."/>
            <person name="Wilson R.K."/>
        </authorList>
    </citation>
    <scope>NUCLEOTIDE SEQUENCE [LARGE SCALE GENOMIC DNA]</scope>
    <source>
        <strain evidence="15 16">ATCC 15930</strain>
    </source>
</reference>
<dbReference type="eggNOG" id="COG0636">
    <property type="taxonomic scope" value="Bacteria"/>
</dbReference>
<feature type="domain" description="V-ATPase proteolipid subunit C-like" evidence="14">
    <location>
        <begin position="50"/>
        <end position="110"/>
    </location>
</feature>
<comment type="function">
    <text evidence="13">Key component of the F(0) channel; it plays a direct role in translocation across the membrane. A homomeric c-ring of between 10-14 subunits forms the central stalk rotor element with the F(1) delta and epsilon subunits.</text>
</comment>
<evidence type="ECO:0000313" key="15">
    <source>
        <dbReference type="EMBL" id="KDR53731.1"/>
    </source>
</evidence>
<keyword evidence="16" id="KW-1185">Reference proteome</keyword>
<dbReference type="SUPFAM" id="SSF81333">
    <property type="entry name" value="F1F0 ATP synthase subunit C"/>
    <property type="match status" value="1"/>
</dbReference>
<feature type="site" description="Reversibly protonated during proton transport" evidence="13">
    <location>
        <position position="100"/>
    </location>
</feature>
<evidence type="ECO:0000256" key="12">
    <source>
        <dbReference type="ARBA" id="ARBA00025198"/>
    </source>
</evidence>
<dbReference type="GO" id="GO:0046933">
    <property type="term" value="F:proton-transporting ATP synthase activity, rotational mechanism"/>
    <property type="evidence" value="ECO:0007669"/>
    <property type="project" value="UniProtKB-UniRule"/>
</dbReference>
<dbReference type="CDD" id="cd18121">
    <property type="entry name" value="ATP-synt_Fo_c"/>
    <property type="match status" value="1"/>
</dbReference>
<dbReference type="Pfam" id="PF00137">
    <property type="entry name" value="ATP-synt_C"/>
    <property type="match status" value="1"/>
</dbReference>
<gene>
    <name evidence="13" type="primary">atpE</name>
    <name evidence="15" type="ORF">HMPREF1991_00097</name>
</gene>
<dbReference type="NCBIfam" id="TIGR01260">
    <property type="entry name" value="ATP_synt_c"/>
    <property type="match status" value="1"/>
</dbReference>
<evidence type="ECO:0000256" key="7">
    <source>
        <dbReference type="ARBA" id="ARBA00022989"/>
    </source>
</evidence>
<dbReference type="AlphaFoldDB" id="A0A069QV52"/>
<dbReference type="Proteomes" id="UP000027442">
    <property type="component" value="Unassembled WGS sequence"/>
</dbReference>
<keyword evidence="6 13" id="KW-0375">Hydrogen ion transport</keyword>
<comment type="caution">
    <text evidence="15">The sequence shown here is derived from an EMBL/GenBank/DDBJ whole genome shotgun (WGS) entry which is preliminary data.</text>
</comment>
<evidence type="ECO:0000256" key="6">
    <source>
        <dbReference type="ARBA" id="ARBA00022781"/>
    </source>
</evidence>
<accession>A0A069QV52</accession>
<evidence type="ECO:0000256" key="10">
    <source>
        <dbReference type="ARBA" id="ARBA00023136"/>
    </source>
</evidence>
<dbReference type="PRINTS" id="PR00124">
    <property type="entry name" value="ATPASEC"/>
</dbReference>